<dbReference type="InterPro" id="IPR017972">
    <property type="entry name" value="Cyt_P450_CS"/>
</dbReference>
<dbReference type="EMBL" id="RCHU01001033">
    <property type="protein sequence ID" value="TKR79691.1"/>
    <property type="molecule type" value="Genomic_DNA"/>
</dbReference>
<dbReference type="PROSITE" id="PS00086">
    <property type="entry name" value="CYTOCHROME_P450"/>
    <property type="match status" value="1"/>
</dbReference>
<comment type="caution">
    <text evidence="10">The sequence shown here is derived from an EMBL/GenBank/DDBJ whole genome shotgun (WGS) entry which is preliminary data.</text>
</comment>
<evidence type="ECO:0000256" key="6">
    <source>
        <dbReference type="ARBA" id="ARBA00023004"/>
    </source>
</evidence>
<evidence type="ECO:0000256" key="9">
    <source>
        <dbReference type="RuleBase" id="RU000461"/>
    </source>
</evidence>
<dbReference type="SUPFAM" id="SSF48264">
    <property type="entry name" value="Cytochrome P450"/>
    <property type="match status" value="1"/>
</dbReference>
<evidence type="ECO:0000256" key="3">
    <source>
        <dbReference type="ARBA" id="ARBA00022617"/>
    </source>
</evidence>
<evidence type="ECO:0000256" key="8">
    <source>
        <dbReference type="PIRSR" id="PIRSR602401-1"/>
    </source>
</evidence>
<evidence type="ECO:0000313" key="10">
    <source>
        <dbReference type="EMBL" id="TKR79691.1"/>
    </source>
</evidence>
<dbReference type="Pfam" id="PF00067">
    <property type="entry name" value="p450"/>
    <property type="match status" value="1"/>
</dbReference>
<dbReference type="PANTHER" id="PTHR47946:SF13">
    <property type="entry name" value="CYTOCHROME P450 FAMILY PROTEIN, EXPRESSED"/>
    <property type="match status" value="1"/>
</dbReference>
<feature type="binding site" description="axial binding residue" evidence="8">
    <location>
        <position position="461"/>
    </location>
    <ligand>
        <name>heme</name>
        <dbReference type="ChEBI" id="CHEBI:30413"/>
    </ligand>
    <ligandPart>
        <name>Fe</name>
        <dbReference type="ChEBI" id="CHEBI:18248"/>
    </ligandPart>
</feature>
<evidence type="ECO:0000256" key="2">
    <source>
        <dbReference type="ARBA" id="ARBA00010617"/>
    </source>
</evidence>
<reference evidence="10" key="1">
    <citation type="submission" date="2018-10" db="EMBL/GenBank/DDBJ databases">
        <title>Population genomic analysis revealed the cold adaptation of white poplar.</title>
        <authorList>
            <person name="Liu Y.-J."/>
        </authorList>
    </citation>
    <scope>NUCLEOTIDE SEQUENCE [LARGE SCALE GENOMIC DNA]</scope>
    <source>
        <strain evidence="10">PAL-ZL1</strain>
    </source>
</reference>
<dbReference type="InterPro" id="IPR051996">
    <property type="entry name" value="Cytochrome_P450_78A"/>
</dbReference>
<evidence type="ECO:0008006" key="11">
    <source>
        <dbReference type="Google" id="ProtNLM"/>
    </source>
</evidence>
<dbReference type="InterPro" id="IPR002401">
    <property type="entry name" value="Cyt_P450_E_grp-I"/>
</dbReference>
<keyword evidence="7 9" id="KW-0503">Monooxygenase</keyword>
<evidence type="ECO:0000256" key="4">
    <source>
        <dbReference type="ARBA" id="ARBA00022723"/>
    </source>
</evidence>
<keyword evidence="6 8" id="KW-0408">Iron</keyword>
<dbReference type="AlphaFoldDB" id="A0A4U5NBH9"/>
<dbReference type="GO" id="GO:0005506">
    <property type="term" value="F:iron ion binding"/>
    <property type="evidence" value="ECO:0007669"/>
    <property type="project" value="InterPro"/>
</dbReference>
<organism evidence="10">
    <name type="scientific">Populus alba</name>
    <name type="common">White poplar</name>
    <dbReference type="NCBI Taxonomy" id="43335"/>
    <lineage>
        <taxon>Eukaryota</taxon>
        <taxon>Viridiplantae</taxon>
        <taxon>Streptophyta</taxon>
        <taxon>Embryophyta</taxon>
        <taxon>Tracheophyta</taxon>
        <taxon>Spermatophyta</taxon>
        <taxon>Magnoliopsida</taxon>
        <taxon>eudicotyledons</taxon>
        <taxon>Gunneridae</taxon>
        <taxon>Pentapetalae</taxon>
        <taxon>rosids</taxon>
        <taxon>fabids</taxon>
        <taxon>Malpighiales</taxon>
        <taxon>Salicaceae</taxon>
        <taxon>Saliceae</taxon>
        <taxon>Populus</taxon>
    </lineage>
</organism>
<name>A0A4U5NBH9_POPAL</name>
<keyword evidence="4 8" id="KW-0479">Metal-binding</keyword>
<dbReference type="GO" id="GO:0048608">
    <property type="term" value="P:reproductive structure development"/>
    <property type="evidence" value="ECO:0007669"/>
    <property type="project" value="UniProtKB-ARBA"/>
</dbReference>
<dbReference type="STRING" id="43335.A0A4U5NBH9"/>
<keyword evidence="5 9" id="KW-0560">Oxidoreductase</keyword>
<comment type="similarity">
    <text evidence="2 9">Belongs to the cytochrome P450 family.</text>
</comment>
<keyword evidence="3 8" id="KW-0349">Heme</keyword>
<accession>A0A4U5NBH9</accession>
<dbReference type="PRINTS" id="PR00463">
    <property type="entry name" value="EP450I"/>
</dbReference>
<dbReference type="PANTHER" id="PTHR47946">
    <property type="entry name" value="CYTOCHROME P450 78A7-RELATED"/>
    <property type="match status" value="1"/>
</dbReference>
<gene>
    <name evidence="10" type="ORF">D5086_0000269530</name>
</gene>
<sequence length="523" mass="59337">MMSLLATLSFLLFFLAIITHQTPWPITVLLLSLFSSFALSLNYWLVPGGFAWRNHHDNQNPARFRGPIGWPILGTLPQMGSLAHRKLASMATSLGATKLMAFSLGTTRVIISSHPDTAREILCGSSFADRPVKESARLLMFERAIGFAPSGDYWRHLRRIAANHMFSPRKISGLEPLRQRLADEMLAEVSGEMRERRAVVLRGILQKSSLSNVLESVLGSDAHVKREELGFMAQEGFDLVSRFNLEDYFPLRFLDFYGVKRRCCQLAGKVNSVVGQIVRERKRAGDFRSRSDFLSALLSLPEQERLNESDMVPLLWEMIFRGTDTVAILLEWIMARMVLHPDIQAKARQEIEKLTGNHRQVQDSDIPNLPYLQAIVKEVLRLHPPGPLLSWARLAIHDVHVDKMSIPAGTTAMVNMWAITHDPSIWRDPWAFNPDRFMEEDVLIMGSDLRLAPFGSGRRVCPGKALGLATVHLWLARLLHEYKWLPAKPVDLSECLRLSLEMKRPLECHVVPWSKVADFDQKT</sequence>
<evidence type="ECO:0000256" key="1">
    <source>
        <dbReference type="ARBA" id="ARBA00001971"/>
    </source>
</evidence>
<dbReference type="InterPro" id="IPR036396">
    <property type="entry name" value="Cyt_P450_sf"/>
</dbReference>
<dbReference type="GO" id="GO:0020037">
    <property type="term" value="F:heme binding"/>
    <property type="evidence" value="ECO:0007669"/>
    <property type="project" value="InterPro"/>
</dbReference>
<dbReference type="InterPro" id="IPR001128">
    <property type="entry name" value="Cyt_P450"/>
</dbReference>
<evidence type="ECO:0000256" key="5">
    <source>
        <dbReference type="ARBA" id="ARBA00023002"/>
    </source>
</evidence>
<proteinExistence type="inferred from homology"/>
<dbReference type="FunFam" id="1.10.630.10:FF:000016">
    <property type="entry name" value="Cytochrome P450 78A5"/>
    <property type="match status" value="1"/>
</dbReference>
<dbReference type="Gene3D" id="1.10.630.10">
    <property type="entry name" value="Cytochrome P450"/>
    <property type="match status" value="1"/>
</dbReference>
<dbReference type="GO" id="GO:0004497">
    <property type="term" value="F:monooxygenase activity"/>
    <property type="evidence" value="ECO:0007669"/>
    <property type="project" value="UniProtKB-KW"/>
</dbReference>
<comment type="cofactor">
    <cofactor evidence="1 8">
        <name>heme</name>
        <dbReference type="ChEBI" id="CHEBI:30413"/>
    </cofactor>
</comment>
<protein>
    <recommendedName>
        <fullName evidence="11">Cytochrome P450 family protein</fullName>
    </recommendedName>
</protein>
<dbReference type="PRINTS" id="PR00385">
    <property type="entry name" value="P450"/>
</dbReference>
<dbReference type="GO" id="GO:0016705">
    <property type="term" value="F:oxidoreductase activity, acting on paired donors, with incorporation or reduction of molecular oxygen"/>
    <property type="evidence" value="ECO:0007669"/>
    <property type="project" value="InterPro"/>
</dbReference>
<evidence type="ECO:0000256" key="7">
    <source>
        <dbReference type="ARBA" id="ARBA00023033"/>
    </source>
</evidence>